<organism evidence="1 2">
    <name type="scientific">Candidatus Amesbacteria bacterium GW2011_GWC2_45_19</name>
    <dbReference type="NCBI Taxonomy" id="1618366"/>
    <lineage>
        <taxon>Bacteria</taxon>
        <taxon>Candidatus Amesiibacteriota</taxon>
    </lineage>
</organism>
<reference evidence="1 2" key="1">
    <citation type="journal article" date="2015" name="Nature">
        <title>rRNA introns, odd ribosomes, and small enigmatic genomes across a large radiation of phyla.</title>
        <authorList>
            <person name="Brown C.T."/>
            <person name="Hug L.A."/>
            <person name="Thomas B.C."/>
            <person name="Sharon I."/>
            <person name="Castelle C.J."/>
            <person name="Singh A."/>
            <person name="Wilkins M.J."/>
            <person name="Williams K.H."/>
            <person name="Banfield J.F."/>
        </authorList>
    </citation>
    <scope>NUCLEOTIDE SEQUENCE [LARGE SCALE GENOMIC DNA]</scope>
</reference>
<gene>
    <name evidence="1" type="ORF">UX05_C0007G0024</name>
</gene>
<name>A0A0G1Q2A9_9BACT</name>
<protein>
    <submittedName>
        <fullName evidence="1">Uncharacterized protein</fullName>
    </submittedName>
</protein>
<accession>A0A0G1Q2A9</accession>
<sequence>MTIVRSPKNGSFHRVNQVGYWALEFLDRHPKSSLEQVVESTALKISSTSWLIEKRVKNFIAKMLNEQVILEDETE</sequence>
<proteinExistence type="predicted"/>
<dbReference type="AlphaFoldDB" id="A0A0G1Q2A9"/>
<comment type="caution">
    <text evidence="1">The sequence shown here is derived from an EMBL/GenBank/DDBJ whole genome shotgun (WGS) entry which is preliminary data.</text>
</comment>
<evidence type="ECO:0000313" key="2">
    <source>
        <dbReference type="Proteomes" id="UP000034264"/>
    </source>
</evidence>
<evidence type="ECO:0000313" key="1">
    <source>
        <dbReference type="EMBL" id="KKU02795.1"/>
    </source>
</evidence>
<dbReference type="Proteomes" id="UP000034264">
    <property type="component" value="Unassembled WGS sequence"/>
</dbReference>
<dbReference type="EMBL" id="LCKS01000007">
    <property type="protein sequence ID" value="KKU02795.1"/>
    <property type="molecule type" value="Genomic_DNA"/>
</dbReference>